<feature type="transmembrane region" description="Helical" evidence="1">
    <location>
        <begin position="68"/>
        <end position="90"/>
    </location>
</feature>
<gene>
    <name evidence="2" type="ORF">IAC18_01900</name>
</gene>
<proteinExistence type="predicted"/>
<keyword evidence="1" id="KW-1133">Transmembrane helix</keyword>
<feature type="transmembrane region" description="Helical" evidence="1">
    <location>
        <begin position="6"/>
        <end position="23"/>
    </location>
</feature>
<dbReference type="Proteomes" id="UP000824001">
    <property type="component" value="Unassembled WGS sequence"/>
</dbReference>
<evidence type="ECO:0000313" key="3">
    <source>
        <dbReference type="Proteomes" id="UP000824001"/>
    </source>
</evidence>
<protein>
    <submittedName>
        <fullName evidence="2">Uncharacterized protein</fullName>
    </submittedName>
</protein>
<sequence>SIAAAAAAYFSYAYLFVAGNLVTERVFGGMTVKALVFLFYFIVLILMAAPGVAAAILASIVLPEWTALLVLAGVNALVTLLGVFLCRNILASVEMNN</sequence>
<reference evidence="2" key="1">
    <citation type="submission" date="2020-10" db="EMBL/GenBank/DDBJ databases">
        <authorList>
            <person name="Gilroy R."/>
        </authorList>
    </citation>
    <scope>NUCLEOTIDE SEQUENCE</scope>
    <source>
        <strain evidence="2">ChiHjej10B9-9673</strain>
    </source>
</reference>
<feature type="transmembrane region" description="Helical" evidence="1">
    <location>
        <begin position="35"/>
        <end position="62"/>
    </location>
</feature>
<reference evidence="2" key="2">
    <citation type="journal article" date="2021" name="PeerJ">
        <title>Extensive microbial diversity within the chicken gut microbiome revealed by metagenomics and culture.</title>
        <authorList>
            <person name="Gilroy R."/>
            <person name="Ravi A."/>
            <person name="Getino M."/>
            <person name="Pursley I."/>
            <person name="Horton D.L."/>
            <person name="Alikhan N.F."/>
            <person name="Baker D."/>
            <person name="Gharbi K."/>
            <person name="Hall N."/>
            <person name="Watson M."/>
            <person name="Adriaenssens E.M."/>
            <person name="Foster-Nyarko E."/>
            <person name="Jarju S."/>
            <person name="Secka A."/>
            <person name="Antonio M."/>
            <person name="Oren A."/>
            <person name="Chaudhuri R.R."/>
            <person name="La Ragione R."/>
            <person name="Hildebrand F."/>
            <person name="Pallen M.J."/>
        </authorList>
    </citation>
    <scope>NUCLEOTIDE SEQUENCE</scope>
    <source>
        <strain evidence="2">ChiHjej10B9-9673</strain>
    </source>
</reference>
<dbReference type="Pfam" id="PF16962">
    <property type="entry name" value="ABC_export"/>
    <property type="match status" value="1"/>
</dbReference>
<feature type="non-terminal residue" evidence="2">
    <location>
        <position position="1"/>
    </location>
</feature>
<name>A0A9D1JVI4_9FIRM</name>
<evidence type="ECO:0000313" key="2">
    <source>
        <dbReference type="EMBL" id="HIS66294.1"/>
    </source>
</evidence>
<comment type="caution">
    <text evidence="2">The sequence shown here is derived from an EMBL/GenBank/DDBJ whole genome shotgun (WGS) entry which is preliminary data.</text>
</comment>
<dbReference type="InterPro" id="IPR031584">
    <property type="entry name" value="Put_ABC_export"/>
</dbReference>
<organism evidence="2 3">
    <name type="scientific">Candidatus Scatomorpha merdipullorum</name>
    <dbReference type="NCBI Taxonomy" id="2840927"/>
    <lineage>
        <taxon>Bacteria</taxon>
        <taxon>Bacillati</taxon>
        <taxon>Bacillota</taxon>
        <taxon>Clostridia</taxon>
        <taxon>Eubacteriales</taxon>
        <taxon>Candidatus Scatomorpha</taxon>
    </lineage>
</organism>
<keyword evidence="1" id="KW-0472">Membrane</keyword>
<accession>A0A9D1JVI4</accession>
<evidence type="ECO:0000256" key="1">
    <source>
        <dbReference type="SAM" id="Phobius"/>
    </source>
</evidence>
<keyword evidence="1" id="KW-0812">Transmembrane</keyword>
<dbReference type="EMBL" id="DVJK01000054">
    <property type="protein sequence ID" value="HIS66294.1"/>
    <property type="molecule type" value="Genomic_DNA"/>
</dbReference>
<dbReference type="AlphaFoldDB" id="A0A9D1JVI4"/>